<dbReference type="GO" id="GO:0009055">
    <property type="term" value="F:electron transfer activity"/>
    <property type="evidence" value="ECO:0007669"/>
    <property type="project" value="InterPro"/>
</dbReference>
<comment type="caution">
    <text evidence="2">The sequence shown here is derived from an EMBL/GenBank/DDBJ whole genome shotgun (WGS) entry which is preliminary data.</text>
</comment>
<keyword evidence="3" id="KW-1185">Reference proteome</keyword>
<reference evidence="2 3" key="1">
    <citation type="submission" date="2020-02" db="EMBL/GenBank/DDBJ databases">
        <authorList>
            <person name="Kim M.K."/>
        </authorList>
    </citation>
    <scope>NUCLEOTIDE SEQUENCE [LARGE SCALE GENOMIC DNA]</scope>
    <source>
        <strain evidence="2 3">17J57-3</strain>
    </source>
</reference>
<dbReference type="Proteomes" id="UP000482155">
    <property type="component" value="Unassembled WGS sequence"/>
</dbReference>
<feature type="chain" id="PRO_5025655298" evidence="1">
    <location>
        <begin position="34"/>
        <end position="116"/>
    </location>
</feature>
<dbReference type="RefSeq" id="WP_163964459.1">
    <property type="nucleotide sequence ID" value="NZ_JAAIVB010000048.1"/>
</dbReference>
<evidence type="ECO:0000313" key="2">
    <source>
        <dbReference type="EMBL" id="NEX62339.1"/>
    </source>
</evidence>
<sequence length="116" mass="13411">MKRKTGIHLSLLLRLAGAGVAAAMLASASAADAGEHPSRTAAEGRDLDRGQILYENHCMTCHTQDMHWRERRLVTDMDSLRHQVRRWQDVARARWREEDIEAVARYLNAMYYNFDR</sequence>
<dbReference type="InterPro" id="IPR036909">
    <property type="entry name" value="Cyt_c-like_dom_sf"/>
</dbReference>
<dbReference type="Gene3D" id="1.10.760.10">
    <property type="entry name" value="Cytochrome c-like domain"/>
    <property type="match status" value="1"/>
</dbReference>
<proteinExistence type="predicted"/>
<feature type="signal peptide" evidence="1">
    <location>
        <begin position="1"/>
        <end position="33"/>
    </location>
</feature>
<dbReference type="EMBL" id="JAAIVB010000048">
    <property type="protein sequence ID" value="NEX62339.1"/>
    <property type="molecule type" value="Genomic_DNA"/>
</dbReference>
<dbReference type="GO" id="GO:0020037">
    <property type="term" value="F:heme binding"/>
    <property type="evidence" value="ECO:0007669"/>
    <property type="project" value="InterPro"/>
</dbReference>
<accession>A0A6B3SX74</accession>
<dbReference type="SUPFAM" id="SSF46626">
    <property type="entry name" value="Cytochrome c"/>
    <property type="match status" value="1"/>
</dbReference>
<keyword evidence="1" id="KW-0732">Signal</keyword>
<evidence type="ECO:0000256" key="1">
    <source>
        <dbReference type="SAM" id="SignalP"/>
    </source>
</evidence>
<organism evidence="2 3">
    <name type="scientific">Noviherbaspirillum galbum</name>
    <dbReference type="NCBI Taxonomy" id="2709383"/>
    <lineage>
        <taxon>Bacteria</taxon>
        <taxon>Pseudomonadati</taxon>
        <taxon>Pseudomonadota</taxon>
        <taxon>Betaproteobacteria</taxon>
        <taxon>Burkholderiales</taxon>
        <taxon>Oxalobacteraceae</taxon>
        <taxon>Noviherbaspirillum</taxon>
    </lineage>
</organism>
<name>A0A6B3SX74_9BURK</name>
<gene>
    <name evidence="2" type="ORF">G3574_14715</name>
</gene>
<protein>
    <submittedName>
        <fullName evidence="2">Cytochrome c</fullName>
    </submittedName>
</protein>
<dbReference type="AlphaFoldDB" id="A0A6B3SX74"/>
<evidence type="ECO:0000313" key="3">
    <source>
        <dbReference type="Proteomes" id="UP000482155"/>
    </source>
</evidence>